<accession>R9CFV7</accession>
<dbReference type="SUPFAM" id="SSF63825">
    <property type="entry name" value="YWTD domain"/>
    <property type="match status" value="1"/>
</dbReference>
<dbReference type="AlphaFoldDB" id="R9CFV7"/>
<protein>
    <submittedName>
        <fullName evidence="1">Uncharacterized protein</fullName>
    </submittedName>
</protein>
<name>R9CFV7_9CLOT</name>
<organism evidence="1 2">
    <name type="scientific">Clostridium sartagoforme AAU1</name>
    <dbReference type="NCBI Taxonomy" id="1202534"/>
    <lineage>
        <taxon>Bacteria</taxon>
        <taxon>Bacillati</taxon>
        <taxon>Bacillota</taxon>
        <taxon>Clostridia</taxon>
        <taxon>Eubacteriales</taxon>
        <taxon>Clostridiaceae</taxon>
        <taxon>Clostridium</taxon>
    </lineage>
</organism>
<reference evidence="1 2" key="1">
    <citation type="submission" date="2013-03" db="EMBL/GenBank/DDBJ databases">
        <title>Whole genome shotgun sequencing of Clostridium sartagoforme AAU1.</title>
        <authorList>
            <person name="Joshi C.G."/>
            <person name="Duggirala S.M."/>
            <person name="Nathani N.M."/>
            <person name="Bhatt V.D."/>
            <person name="Patel A.K."/>
            <person name="Pandya P.R."/>
            <person name="KaPatel J.A."/>
        </authorList>
    </citation>
    <scope>NUCLEOTIDE SEQUENCE [LARGE SCALE GENOMIC DNA]</scope>
    <source>
        <strain evidence="1 2">AAU1</strain>
    </source>
</reference>
<dbReference type="PATRIC" id="fig|1202534.3.peg.94"/>
<evidence type="ECO:0000313" key="1">
    <source>
        <dbReference type="EMBL" id="EOR28182.1"/>
    </source>
</evidence>
<keyword evidence="2" id="KW-1185">Reference proteome</keyword>
<dbReference type="RefSeq" id="WP_016205632.1">
    <property type="nucleotide sequence ID" value="NZ_ASRV01000009.1"/>
</dbReference>
<comment type="caution">
    <text evidence="1">The sequence shown here is derived from an EMBL/GenBank/DDBJ whole genome shotgun (WGS) entry which is preliminary data.</text>
</comment>
<proteinExistence type="predicted"/>
<gene>
    <name evidence="1" type="ORF">A500_00475</name>
</gene>
<evidence type="ECO:0000313" key="2">
    <source>
        <dbReference type="Proteomes" id="UP000013988"/>
    </source>
</evidence>
<sequence length="153" mass="18273">MENSYDIKTNSINELSDNELIYNPIFKGNILLGIKQNIYFDEEINDSYSSNYIVEFDIESKKWTKFKENIISNYVFEPKESIFALAYNSDLLYWTSSLRNGNYVYDFTNDIFIPIIKESYNTNTNIIFSKENIIYYEVTIEENEKLKFIYNIK</sequence>
<dbReference type="Proteomes" id="UP000013988">
    <property type="component" value="Unassembled WGS sequence"/>
</dbReference>
<dbReference type="EMBL" id="ASRV01000009">
    <property type="protein sequence ID" value="EOR28182.1"/>
    <property type="molecule type" value="Genomic_DNA"/>
</dbReference>